<name>A0A7I4Y646_HAECO</name>
<accession>A0A7I4Y646</accession>
<dbReference type="AlphaFoldDB" id="A0A7I4Y646"/>
<dbReference type="WBParaSite" id="HCON_00050410-00001">
    <property type="protein sequence ID" value="HCON_00050410-00001"/>
    <property type="gene ID" value="HCON_00050410"/>
</dbReference>
<dbReference type="InterPro" id="IPR043128">
    <property type="entry name" value="Rev_trsase/Diguanyl_cyclase"/>
</dbReference>
<proteinExistence type="predicted"/>
<sequence>MNVITEELVDGPLKTILYADDIAPVAKSKEGLQDKLQKWQKVLADNGLRLNVKMTKFLSSEECTESNIEGHREAIEKVQNFRYPGSDLAADGSVDQDVKSQLNAAGKCRESTADGLPSLSMLRGGCPLRMSVVQDSKRKGVADSCKTRGA</sequence>
<evidence type="ECO:0000313" key="1">
    <source>
        <dbReference type="Proteomes" id="UP000025227"/>
    </source>
</evidence>
<keyword evidence="1" id="KW-1185">Reference proteome</keyword>
<protein>
    <submittedName>
        <fullName evidence="2">Reverse transcriptase domain-containing protein</fullName>
    </submittedName>
</protein>
<dbReference type="Proteomes" id="UP000025227">
    <property type="component" value="Unplaced"/>
</dbReference>
<organism evidence="1 2">
    <name type="scientific">Haemonchus contortus</name>
    <name type="common">Barber pole worm</name>
    <dbReference type="NCBI Taxonomy" id="6289"/>
    <lineage>
        <taxon>Eukaryota</taxon>
        <taxon>Metazoa</taxon>
        <taxon>Ecdysozoa</taxon>
        <taxon>Nematoda</taxon>
        <taxon>Chromadorea</taxon>
        <taxon>Rhabditida</taxon>
        <taxon>Rhabditina</taxon>
        <taxon>Rhabditomorpha</taxon>
        <taxon>Strongyloidea</taxon>
        <taxon>Trichostrongylidae</taxon>
        <taxon>Haemonchus</taxon>
    </lineage>
</organism>
<dbReference type="PANTHER" id="PTHR47027:SF20">
    <property type="entry name" value="REVERSE TRANSCRIPTASE-LIKE PROTEIN WITH RNA-DIRECTED DNA POLYMERASE DOMAIN"/>
    <property type="match status" value="1"/>
</dbReference>
<reference evidence="2" key="1">
    <citation type="submission" date="2020-12" db="UniProtKB">
        <authorList>
            <consortium name="WormBaseParasite"/>
        </authorList>
    </citation>
    <scope>IDENTIFICATION</scope>
    <source>
        <strain evidence="2">MHco3</strain>
    </source>
</reference>
<dbReference type="Gene3D" id="3.30.70.270">
    <property type="match status" value="1"/>
</dbReference>
<dbReference type="OrthoDB" id="5835454at2759"/>
<dbReference type="OMA" id="NIEGHRE"/>
<evidence type="ECO:0000313" key="2">
    <source>
        <dbReference type="WBParaSite" id="HCON_00050410-00001"/>
    </source>
</evidence>
<dbReference type="PANTHER" id="PTHR47027">
    <property type="entry name" value="REVERSE TRANSCRIPTASE DOMAIN-CONTAINING PROTEIN"/>
    <property type="match status" value="1"/>
</dbReference>